<dbReference type="AlphaFoldDB" id="A0A8A4TJ42"/>
<protein>
    <submittedName>
        <fullName evidence="1">Uncharacterized protein</fullName>
    </submittedName>
</protein>
<keyword evidence="2" id="KW-1185">Reference proteome</keyword>
<dbReference type="KEGG" id="scor:J3U87_25085"/>
<proteinExistence type="predicted"/>
<dbReference type="Proteomes" id="UP000663929">
    <property type="component" value="Chromosome"/>
</dbReference>
<organism evidence="1 2">
    <name type="scientific">Sulfidibacter corallicola</name>
    <dbReference type="NCBI Taxonomy" id="2818388"/>
    <lineage>
        <taxon>Bacteria</taxon>
        <taxon>Pseudomonadati</taxon>
        <taxon>Acidobacteriota</taxon>
        <taxon>Holophagae</taxon>
        <taxon>Acanthopleuribacterales</taxon>
        <taxon>Acanthopleuribacteraceae</taxon>
        <taxon>Sulfidibacter</taxon>
    </lineage>
</organism>
<dbReference type="RefSeq" id="WP_237378521.1">
    <property type="nucleotide sequence ID" value="NZ_CP071793.1"/>
</dbReference>
<reference evidence="1" key="1">
    <citation type="submission" date="2021-03" db="EMBL/GenBank/DDBJ databases">
        <title>Acanthopleuribacteraceae sp. M133.</title>
        <authorList>
            <person name="Wang G."/>
        </authorList>
    </citation>
    <scope>NUCLEOTIDE SEQUENCE</scope>
    <source>
        <strain evidence="1">M133</strain>
    </source>
</reference>
<name>A0A8A4TJ42_SULCO</name>
<evidence type="ECO:0000313" key="2">
    <source>
        <dbReference type="Proteomes" id="UP000663929"/>
    </source>
</evidence>
<sequence length="172" mass="19571">MATYEYQMNYDVVPNPVIKIGPVDAKNGDDSVWIQYVKDQGSYVDGAISKNENLIPDCWVFEPFSTVSFTLNNLDWRFDFPQIYWETPTEPPIATTYPASHTYAHHLAQAGKTGEAVVKEVICDLDAQGRTLELTLSDDTTVSEVAFRFRPNDGLSQDRIVDPQMRCRFRPK</sequence>
<evidence type="ECO:0000313" key="1">
    <source>
        <dbReference type="EMBL" id="QTD48871.1"/>
    </source>
</evidence>
<accession>A0A8A4TJ42</accession>
<dbReference type="EMBL" id="CP071793">
    <property type="protein sequence ID" value="QTD48871.1"/>
    <property type="molecule type" value="Genomic_DNA"/>
</dbReference>
<gene>
    <name evidence="1" type="ORF">J3U87_25085</name>
</gene>